<dbReference type="PANTHER" id="PTHR11439">
    <property type="entry name" value="GAG-POL-RELATED RETROTRANSPOSON"/>
    <property type="match status" value="1"/>
</dbReference>
<gene>
    <name evidence="1" type="ORF">E6C27_scaffold319G00600</name>
</gene>
<protein>
    <submittedName>
        <fullName evidence="1">Kinesin-related protein 11</fullName>
    </submittedName>
</protein>
<evidence type="ECO:0000313" key="1">
    <source>
        <dbReference type="EMBL" id="KAA0055936.1"/>
    </source>
</evidence>
<dbReference type="AlphaFoldDB" id="A0A5A7UNR5"/>
<proteinExistence type="predicted"/>
<dbReference type="OrthoDB" id="7696475at2759"/>
<name>A0A5A7UNR5_CUCMM</name>
<organism evidence="1 2">
    <name type="scientific">Cucumis melo var. makuwa</name>
    <name type="common">Oriental melon</name>
    <dbReference type="NCBI Taxonomy" id="1194695"/>
    <lineage>
        <taxon>Eukaryota</taxon>
        <taxon>Viridiplantae</taxon>
        <taxon>Streptophyta</taxon>
        <taxon>Embryophyta</taxon>
        <taxon>Tracheophyta</taxon>
        <taxon>Spermatophyta</taxon>
        <taxon>Magnoliopsida</taxon>
        <taxon>eudicotyledons</taxon>
        <taxon>Gunneridae</taxon>
        <taxon>Pentapetalae</taxon>
        <taxon>rosids</taxon>
        <taxon>fabids</taxon>
        <taxon>Cucurbitales</taxon>
        <taxon>Cucurbitaceae</taxon>
        <taxon>Benincaseae</taxon>
        <taxon>Cucumis</taxon>
    </lineage>
</organism>
<evidence type="ECO:0000313" key="2">
    <source>
        <dbReference type="Proteomes" id="UP000321393"/>
    </source>
</evidence>
<comment type="caution">
    <text evidence="1">The sequence shown here is derived from an EMBL/GenBank/DDBJ whole genome shotgun (WGS) entry which is preliminary data.</text>
</comment>
<dbReference type="EMBL" id="SSTE01008362">
    <property type="protein sequence ID" value="KAA0055936.1"/>
    <property type="molecule type" value="Genomic_DNA"/>
</dbReference>
<dbReference type="Proteomes" id="UP000321393">
    <property type="component" value="Unassembled WGS sequence"/>
</dbReference>
<reference evidence="1 2" key="1">
    <citation type="submission" date="2019-08" db="EMBL/GenBank/DDBJ databases">
        <title>Draft genome sequences of two oriental melons (Cucumis melo L. var makuwa).</title>
        <authorList>
            <person name="Kwon S.-Y."/>
        </authorList>
    </citation>
    <scope>NUCLEOTIDE SEQUENCE [LARGE SCALE GENOMIC DNA]</scope>
    <source>
        <strain evidence="2">cv. SW 3</strain>
        <tissue evidence="1">Leaf</tissue>
    </source>
</reference>
<sequence length="186" mass="21157">MGPPLGFEAQFDNQVCIIGCLPTGTPIEFNVKLDNLGDNIPINKEKYQRLMRKPIYLSHARLDISYVVSIVSQFMQALYEDHMEDLLLIENPSRDTTSLCGAILLLGEVLSDIHQNYEVSTKLLCVNKVAIDIANYLVQHDRAKHVEIDRHFINERLDNGSIRIPHLPSQHITDILRKDSLDKALI</sequence>
<dbReference type="PANTHER" id="PTHR11439:SF467">
    <property type="entry name" value="INTEGRASE CATALYTIC DOMAIN-CONTAINING PROTEIN"/>
    <property type="match status" value="1"/>
</dbReference>
<accession>A0A5A7UNR5</accession>